<keyword evidence="2" id="KW-1185">Reference proteome</keyword>
<sequence length="165" mass="18925">MNMIILPSSMISRWRYSLPRPVSGKSRLCHPQEALGLTILIGIFISTNMFRVGSLGVYDEGGSPSMWNFDRQSSSRVKLLDFDPYKEDSLCLSIGTDIFSYDMASRRWLKTEEKSTQHDVDHDYLFPLVVSPWWPTPIPTLQSLPHLLHAPAVGRKRNYFVFVAF</sequence>
<proteinExistence type="predicted"/>
<name>A0AAW1YB63_RUBAR</name>
<evidence type="ECO:0000313" key="2">
    <source>
        <dbReference type="Proteomes" id="UP001457282"/>
    </source>
</evidence>
<dbReference type="EMBL" id="JBEDUW010000002">
    <property type="protein sequence ID" value="KAK9945775.1"/>
    <property type="molecule type" value="Genomic_DNA"/>
</dbReference>
<protein>
    <submittedName>
        <fullName evidence="1">Uncharacterized protein</fullName>
    </submittedName>
</protein>
<comment type="caution">
    <text evidence="1">The sequence shown here is derived from an EMBL/GenBank/DDBJ whole genome shotgun (WGS) entry which is preliminary data.</text>
</comment>
<reference evidence="1 2" key="1">
    <citation type="journal article" date="2023" name="G3 (Bethesda)">
        <title>A chromosome-length genome assembly and annotation of blackberry (Rubus argutus, cv. 'Hillquist').</title>
        <authorList>
            <person name="Bruna T."/>
            <person name="Aryal R."/>
            <person name="Dudchenko O."/>
            <person name="Sargent D.J."/>
            <person name="Mead D."/>
            <person name="Buti M."/>
            <person name="Cavallini A."/>
            <person name="Hytonen T."/>
            <person name="Andres J."/>
            <person name="Pham M."/>
            <person name="Weisz D."/>
            <person name="Mascagni F."/>
            <person name="Usai G."/>
            <person name="Natali L."/>
            <person name="Bassil N."/>
            <person name="Fernandez G.E."/>
            <person name="Lomsadze A."/>
            <person name="Armour M."/>
            <person name="Olukolu B."/>
            <person name="Poorten T."/>
            <person name="Britton C."/>
            <person name="Davik J."/>
            <person name="Ashrafi H."/>
            <person name="Aiden E.L."/>
            <person name="Borodovsky M."/>
            <person name="Worthington M."/>
        </authorList>
    </citation>
    <scope>NUCLEOTIDE SEQUENCE [LARGE SCALE GENOMIC DNA]</scope>
    <source>
        <strain evidence="1">PI 553951</strain>
    </source>
</reference>
<dbReference type="AlphaFoldDB" id="A0AAW1YB63"/>
<organism evidence="1 2">
    <name type="scientific">Rubus argutus</name>
    <name type="common">Southern blackberry</name>
    <dbReference type="NCBI Taxonomy" id="59490"/>
    <lineage>
        <taxon>Eukaryota</taxon>
        <taxon>Viridiplantae</taxon>
        <taxon>Streptophyta</taxon>
        <taxon>Embryophyta</taxon>
        <taxon>Tracheophyta</taxon>
        <taxon>Spermatophyta</taxon>
        <taxon>Magnoliopsida</taxon>
        <taxon>eudicotyledons</taxon>
        <taxon>Gunneridae</taxon>
        <taxon>Pentapetalae</taxon>
        <taxon>rosids</taxon>
        <taxon>fabids</taxon>
        <taxon>Rosales</taxon>
        <taxon>Rosaceae</taxon>
        <taxon>Rosoideae</taxon>
        <taxon>Rosoideae incertae sedis</taxon>
        <taxon>Rubus</taxon>
    </lineage>
</organism>
<evidence type="ECO:0000313" key="1">
    <source>
        <dbReference type="EMBL" id="KAK9945775.1"/>
    </source>
</evidence>
<accession>A0AAW1YB63</accession>
<dbReference type="Proteomes" id="UP001457282">
    <property type="component" value="Unassembled WGS sequence"/>
</dbReference>
<gene>
    <name evidence="1" type="ORF">M0R45_011274</name>
</gene>